<proteinExistence type="predicted"/>
<accession>A0AAD2D8L1</accession>
<comment type="caution">
    <text evidence="2">The sequence shown here is derived from an EMBL/GenBank/DDBJ whole genome shotgun (WGS) entry which is preliminary data.</text>
</comment>
<evidence type="ECO:0000313" key="3">
    <source>
        <dbReference type="Proteomes" id="UP001295684"/>
    </source>
</evidence>
<reference evidence="2" key="1">
    <citation type="submission" date="2023-07" db="EMBL/GenBank/DDBJ databases">
        <authorList>
            <consortium name="AG Swart"/>
            <person name="Singh M."/>
            <person name="Singh A."/>
            <person name="Seah K."/>
            <person name="Emmerich C."/>
        </authorList>
    </citation>
    <scope>NUCLEOTIDE SEQUENCE</scope>
    <source>
        <strain evidence="2">DP1</strain>
    </source>
</reference>
<gene>
    <name evidence="2" type="ORF">ECRASSUSDP1_LOCUS25151</name>
</gene>
<dbReference type="Proteomes" id="UP001295684">
    <property type="component" value="Unassembled WGS sequence"/>
</dbReference>
<feature type="compositionally biased region" description="Polar residues" evidence="1">
    <location>
        <begin position="15"/>
        <end position="29"/>
    </location>
</feature>
<keyword evidence="3" id="KW-1185">Reference proteome</keyword>
<evidence type="ECO:0000256" key="1">
    <source>
        <dbReference type="SAM" id="MobiDB-lite"/>
    </source>
</evidence>
<protein>
    <submittedName>
        <fullName evidence="2">Uncharacterized protein</fullName>
    </submittedName>
</protein>
<evidence type="ECO:0000313" key="2">
    <source>
        <dbReference type="EMBL" id="CAI2383646.1"/>
    </source>
</evidence>
<organism evidence="2 3">
    <name type="scientific">Euplotes crassus</name>
    <dbReference type="NCBI Taxonomy" id="5936"/>
    <lineage>
        <taxon>Eukaryota</taxon>
        <taxon>Sar</taxon>
        <taxon>Alveolata</taxon>
        <taxon>Ciliophora</taxon>
        <taxon>Intramacronucleata</taxon>
        <taxon>Spirotrichea</taxon>
        <taxon>Hypotrichia</taxon>
        <taxon>Euplotida</taxon>
        <taxon>Euplotidae</taxon>
        <taxon>Moneuplotes</taxon>
    </lineage>
</organism>
<dbReference type="EMBL" id="CAMPGE010025937">
    <property type="protein sequence ID" value="CAI2383646.1"/>
    <property type="molecule type" value="Genomic_DNA"/>
</dbReference>
<feature type="region of interest" description="Disordered" evidence="1">
    <location>
        <begin position="13"/>
        <end position="40"/>
    </location>
</feature>
<dbReference type="AlphaFoldDB" id="A0AAD2D8L1"/>
<name>A0AAD2D8L1_EUPCR</name>
<sequence>MINKKLEEEKYINMLTESSNEEIQSQSDQNKSSEREESSSVRSKSLSLNLLQISVDKVLNFFKNNAETKHVKNYFTVFKNLIIKKWEEHQSLNNPIAYASTMEVPQSTKESMWRSIRIFSQLFPDDHKMNKMDNGARVASPIKRFRPRIVFPEFNCMGKTKFINAFGKCDPDFFFLMIFVCYSSVELEQIFSLTYKNIKIASQENYSEDEQKETVTIKYRSRYRGARNVQSSKLSIDPNFEYPINIQAKNEDENIVPSSFSFKGWLSKRSDKILWFKASLEDFGEAKLYHILFLMSLAQLNLKKSQFILTNF</sequence>